<dbReference type="GO" id="GO:0003676">
    <property type="term" value="F:nucleic acid binding"/>
    <property type="evidence" value="ECO:0007669"/>
    <property type="project" value="InterPro"/>
</dbReference>
<dbReference type="SUPFAM" id="SSF53098">
    <property type="entry name" value="Ribonuclease H-like"/>
    <property type="match status" value="1"/>
</dbReference>
<dbReference type="EMBL" id="MFGB01000008">
    <property type="protein sequence ID" value="OGF27404.1"/>
    <property type="molecule type" value="Genomic_DNA"/>
</dbReference>
<evidence type="ECO:0000313" key="3">
    <source>
        <dbReference type="Proteomes" id="UP000178367"/>
    </source>
</evidence>
<dbReference type="GO" id="GO:0004523">
    <property type="term" value="F:RNA-DNA hybrid ribonuclease activity"/>
    <property type="evidence" value="ECO:0007669"/>
    <property type="project" value="InterPro"/>
</dbReference>
<organism evidence="2 3">
    <name type="scientific">Candidatus Falkowbacteria bacterium RIFOXYA2_FULL_47_19</name>
    <dbReference type="NCBI Taxonomy" id="1797994"/>
    <lineage>
        <taxon>Bacteria</taxon>
        <taxon>Candidatus Falkowiibacteriota</taxon>
    </lineage>
</organism>
<dbReference type="Pfam" id="PF13456">
    <property type="entry name" value="RVT_3"/>
    <property type="match status" value="1"/>
</dbReference>
<dbReference type="Proteomes" id="UP000178367">
    <property type="component" value="Unassembled WGS sequence"/>
</dbReference>
<dbReference type="InterPro" id="IPR036397">
    <property type="entry name" value="RNaseH_sf"/>
</dbReference>
<dbReference type="PROSITE" id="PS50879">
    <property type="entry name" value="RNASE_H_1"/>
    <property type="match status" value="1"/>
</dbReference>
<protein>
    <recommendedName>
        <fullName evidence="1">RNase H type-1 domain-containing protein</fullName>
    </recommendedName>
</protein>
<dbReference type="Gene3D" id="3.30.420.10">
    <property type="entry name" value="Ribonuclease H-like superfamily/Ribonuclease H"/>
    <property type="match status" value="1"/>
</dbReference>
<dbReference type="CDD" id="cd09279">
    <property type="entry name" value="RNase_HI_like"/>
    <property type="match status" value="1"/>
</dbReference>
<gene>
    <name evidence="2" type="ORF">A2227_02165</name>
</gene>
<accession>A0A1F5SL52</accession>
<evidence type="ECO:0000313" key="2">
    <source>
        <dbReference type="EMBL" id="OGF27404.1"/>
    </source>
</evidence>
<dbReference type="STRING" id="1797994.A2227_02165"/>
<reference evidence="2 3" key="1">
    <citation type="journal article" date="2016" name="Nat. Commun.">
        <title>Thousands of microbial genomes shed light on interconnected biogeochemical processes in an aquifer system.</title>
        <authorList>
            <person name="Anantharaman K."/>
            <person name="Brown C.T."/>
            <person name="Hug L.A."/>
            <person name="Sharon I."/>
            <person name="Castelle C.J."/>
            <person name="Probst A.J."/>
            <person name="Thomas B.C."/>
            <person name="Singh A."/>
            <person name="Wilkins M.J."/>
            <person name="Karaoz U."/>
            <person name="Brodie E.L."/>
            <person name="Williams K.H."/>
            <person name="Hubbard S.S."/>
            <person name="Banfield J.F."/>
        </authorList>
    </citation>
    <scope>NUCLEOTIDE SEQUENCE [LARGE SCALE GENOMIC DNA]</scope>
</reference>
<evidence type="ECO:0000259" key="1">
    <source>
        <dbReference type="PROSITE" id="PS50879"/>
    </source>
</evidence>
<dbReference type="AlphaFoldDB" id="A0A1F5SL52"/>
<dbReference type="PANTHER" id="PTHR46387:SF2">
    <property type="entry name" value="RIBONUCLEASE HI"/>
    <property type="match status" value="1"/>
</dbReference>
<name>A0A1F5SL52_9BACT</name>
<dbReference type="InterPro" id="IPR012337">
    <property type="entry name" value="RNaseH-like_sf"/>
</dbReference>
<dbReference type="PANTHER" id="PTHR46387">
    <property type="entry name" value="POLYNUCLEOTIDYL TRANSFERASE, RIBONUCLEASE H-LIKE SUPERFAMILY PROTEIN"/>
    <property type="match status" value="1"/>
</dbReference>
<comment type="caution">
    <text evidence="2">The sequence shown here is derived from an EMBL/GenBank/DDBJ whole genome shotgun (WGS) entry which is preliminary data.</text>
</comment>
<sequence length="141" mass="15395">MSYEKLIIYTDGGARGNPGPAGIGAVLKTEAGEVVAEISEYLGVATNNQAEYKAVVAAIKKAKELGASELDFFLDSELVVKQLNREYKVKNHDLAPLFVQIYNAIMGFKKVVFRHVPREQNKEADKLANLAMDKAGSFTST</sequence>
<dbReference type="InterPro" id="IPR002156">
    <property type="entry name" value="RNaseH_domain"/>
</dbReference>
<feature type="domain" description="RNase H type-1" evidence="1">
    <location>
        <begin position="2"/>
        <end position="133"/>
    </location>
</feature>
<proteinExistence type="predicted"/>